<keyword evidence="2" id="KW-1185">Reference proteome</keyword>
<proteinExistence type="predicted"/>
<evidence type="ECO:0000313" key="2">
    <source>
        <dbReference type="Proteomes" id="UP000383932"/>
    </source>
</evidence>
<sequence>MFHLTSPGEWPARSRPTLKHDHDLAIPTPFKPARWSKVLILFLFLWVFKFGLARGWELTRGIGDDSLPACFGGNHDWMQLRPANQHLLGHIHAFYLIWRRMEAEERYGAGGFQYVGNGQYEPLYIATHQQPAQPHYGATHYQ</sequence>
<comment type="caution">
    <text evidence="1">The sequence shown here is derived from an EMBL/GenBank/DDBJ whole genome shotgun (WGS) entry which is preliminary data.</text>
</comment>
<dbReference type="AlphaFoldDB" id="A0A5N5QCX8"/>
<name>A0A5N5QCX8_9AGAM</name>
<reference evidence="1 2" key="1">
    <citation type="journal article" date="2019" name="Fungal Biol. Biotechnol.">
        <title>Draft genome sequence of fastidious pathogen Ceratobasidium theobromae, which causes vascular-streak dieback in Theobroma cacao.</title>
        <authorList>
            <person name="Ali S.S."/>
            <person name="Asman A."/>
            <person name="Shao J."/>
            <person name="Firmansyah A.P."/>
            <person name="Susilo A.W."/>
            <person name="Rosmana A."/>
            <person name="McMahon P."/>
            <person name="Junaid M."/>
            <person name="Guest D."/>
            <person name="Kheng T.Y."/>
            <person name="Meinhardt L.W."/>
            <person name="Bailey B.A."/>
        </authorList>
    </citation>
    <scope>NUCLEOTIDE SEQUENCE [LARGE SCALE GENOMIC DNA]</scope>
    <source>
        <strain evidence="1 2">CT2</strain>
    </source>
</reference>
<evidence type="ECO:0000313" key="1">
    <source>
        <dbReference type="EMBL" id="KAB5589383.1"/>
    </source>
</evidence>
<protein>
    <submittedName>
        <fullName evidence="1">Uncharacterized protein</fullName>
    </submittedName>
</protein>
<accession>A0A5N5QCX8</accession>
<dbReference type="EMBL" id="SSOP01000278">
    <property type="protein sequence ID" value="KAB5589383.1"/>
    <property type="molecule type" value="Genomic_DNA"/>
</dbReference>
<dbReference type="Proteomes" id="UP000383932">
    <property type="component" value="Unassembled WGS sequence"/>
</dbReference>
<dbReference type="OrthoDB" id="2802411at2759"/>
<gene>
    <name evidence="1" type="ORF">CTheo_7181</name>
</gene>
<organism evidence="1 2">
    <name type="scientific">Ceratobasidium theobromae</name>
    <dbReference type="NCBI Taxonomy" id="1582974"/>
    <lineage>
        <taxon>Eukaryota</taxon>
        <taxon>Fungi</taxon>
        <taxon>Dikarya</taxon>
        <taxon>Basidiomycota</taxon>
        <taxon>Agaricomycotina</taxon>
        <taxon>Agaricomycetes</taxon>
        <taxon>Cantharellales</taxon>
        <taxon>Ceratobasidiaceae</taxon>
        <taxon>Ceratobasidium</taxon>
    </lineage>
</organism>